<dbReference type="OrthoDB" id="9807214at2"/>
<keyword evidence="4" id="KW-1185">Reference proteome</keyword>
<keyword evidence="1" id="KW-0472">Membrane</keyword>
<keyword evidence="1" id="KW-0812">Transmembrane</keyword>
<dbReference type="GO" id="GO:0005886">
    <property type="term" value="C:plasma membrane"/>
    <property type="evidence" value="ECO:0007669"/>
    <property type="project" value="UniProtKB-SubCell"/>
</dbReference>
<comment type="caution">
    <text evidence="1">Lacks conserved residue(s) required for the propagation of feature annotation.</text>
</comment>
<dbReference type="CDD" id="cd06662">
    <property type="entry name" value="SURF1"/>
    <property type="match status" value="1"/>
</dbReference>
<feature type="region of interest" description="Disordered" evidence="2">
    <location>
        <begin position="247"/>
        <end position="294"/>
    </location>
</feature>
<dbReference type="PROSITE" id="PS50895">
    <property type="entry name" value="SURF1"/>
    <property type="match status" value="1"/>
</dbReference>
<feature type="transmembrane region" description="Helical" evidence="1">
    <location>
        <begin position="219"/>
        <end position="239"/>
    </location>
</feature>
<keyword evidence="1" id="KW-1003">Cell membrane</keyword>
<sequence>MLRTLLSPRLVGLHVLLVVALISAWLLGRWQLGVFEESGRPVSSGDPQAVAVSELTRQGQQMRAEAVGRLVSAEGVYDAPRQLLVANREPDTDTPGGVVAKGAGYWVLTPLILDDGTTMPIVRGWVKSAADPATAVPEGRVAVTGRIKPSQGIESVQRRGEVLPAGQVMTVSASELINVWQGVKVREGFVVATESIAPGLKAVAVRPPQTEPVLTWRNLAYAAQWWIFGLFAAFMWFHFVRDSLRSQRAAGGEDPGEGPGEGPGPGKAPGENGSSPDSGGALPLDRSAAPAPIS</sequence>
<gene>
    <name evidence="3" type="ORF">SAMN05421505_10633</name>
</gene>
<name>A0A1G7VU57_9ACTN</name>
<comment type="similarity">
    <text evidence="1">Belongs to the SURF1 family.</text>
</comment>
<evidence type="ECO:0000313" key="4">
    <source>
        <dbReference type="Proteomes" id="UP000198923"/>
    </source>
</evidence>
<dbReference type="AlphaFoldDB" id="A0A1G7VU57"/>
<dbReference type="STRING" id="504805.SAMN05421505_10633"/>
<evidence type="ECO:0000256" key="2">
    <source>
        <dbReference type="SAM" id="MobiDB-lite"/>
    </source>
</evidence>
<protein>
    <recommendedName>
        <fullName evidence="1">SURF1-like protein</fullName>
    </recommendedName>
</protein>
<dbReference type="InterPro" id="IPR002994">
    <property type="entry name" value="Surf1/Shy1"/>
</dbReference>
<dbReference type="RefSeq" id="WP_093169732.1">
    <property type="nucleotide sequence ID" value="NZ_FNCN01000006.1"/>
</dbReference>
<accession>A0A1G7VU57</accession>
<dbReference type="Pfam" id="PF02104">
    <property type="entry name" value="SURF1"/>
    <property type="match status" value="1"/>
</dbReference>
<feature type="compositionally biased region" description="Gly residues" evidence="2">
    <location>
        <begin position="257"/>
        <end position="267"/>
    </location>
</feature>
<keyword evidence="1" id="KW-1133">Transmembrane helix</keyword>
<evidence type="ECO:0000256" key="1">
    <source>
        <dbReference type="RuleBase" id="RU363076"/>
    </source>
</evidence>
<organism evidence="3 4">
    <name type="scientific">Sinosporangium album</name>
    <dbReference type="NCBI Taxonomy" id="504805"/>
    <lineage>
        <taxon>Bacteria</taxon>
        <taxon>Bacillati</taxon>
        <taxon>Actinomycetota</taxon>
        <taxon>Actinomycetes</taxon>
        <taxon>Streptosporangiales</taxon>
        <taxon>Streptosporangiaceae</taxon>
        <taxon>Sinosporangium</taxon>
    </lineage>
</organism>
<dbReference type="EMBL" id="FNCN01000006">
    <property type="protein sequence ID" value="SDG62939.1"/>
    <property type="molecule type" value="Genomic_DNA"/>
</dbReference>
<comment type="subcellular location">
    <subcellularLocation>
        <location evidence="1">Cell membrane</location>
        <topology evidence="1">Multi-pass membrane protein</topology>
    </subcellularLocation>
</comment>
<dbReference type="Proteomes" id="UP000198923">
    <property type="component" value="Unassembled WGS sequence"/>
</dbReference>
<reference evidence="3 4" key="1">
    <citation type="submission" date="2016-10" db="EMBL/GenBank/DDBJ databases">
        <authorList>
            <person name="de Groot N.N."/>
        </authorList>
    </citation>
    <scope>NUCLEOTIDE SEQUENCE [LARGE SCALE GENOMIC DNA]</scope>
    <source>
        <strain evidence="3 4">CPCC 201354</strain>
    </source>
</reference>
<proteinExistence type="inferred from homology"/>
<evidence type="ECO:0000313" key="3">
    <source>
        <dbReference type="EMBL" id="SDG62939.1"/>
    </source>
</evidence>